<dbReference type="Pfam" id="PF01551">
    <property type="entry name" value="Peptidase_M23"/>
    <property type="match status" value="1"/>
</dbReference>
<dbReference type="GO" id="GO:0016787">
    <property type="term" value="F:hydrolase activity"/>
    <property type="evidence" value="ECO:0007669"/>
    <property type="project" value="UniProtKB-KW"/>
</dbReference>
<evidence type="ECO:0000313" key="3">
    <source>
        <dbReference type="EMBL" id="MDN4611964.1"/>
    </source>
</evidence>
<reference evidence="3" key="1">
    <citation type="submission" date="2023-06" db="EMBL/GenBank/DDBJ databases">
        <title>MT1 and MT2 Draft Genomes of Novel Species.</title>
        <authorList>
            <person name="Venkateswaran K."/>
        </authorList>
    </citation>
    <scope>NUCLEOTIDE SEQUENCE</scope>
    <source>
        <strain evidence="3">IIF3SC-B10</strain>
    </source>
</reference>
<protein>
    <submittedName>
        <fullName evidence="3">M23 family metallopeptidase</fullName>
        <ecNumber evidence="3">3.4.-.-</ecNumber>
    </submittedName>
</protein>
<feature type="region of interest" description="Disordered" evidence="1">
    <location>
        <begin position="239"/>
        <end position="279"/>
    </location>
</feature>
<keyword evidence="3" id="KW-0378">Hydrolase</keyword>
<accession>A0ABT8K3E7</accession>
<dbReference type="InterPro" id="IPR050570">
    <property type="entry name" value="Cell_wall_metabolism_enzyme"/>
</dbReference>
<feature type="domain" description="M23ase beta-sheet core" evidence="2">
    <location>
        <begin position="25"/>
        <end position="125"/>
    </location>
</feature>
<dbReference type="EMBL" id="JAROCG010000001">
    <property type="protein sequence ID" value="MDN4611964.1"/>
    <property type="molecule type" value="Genomic_DNA"/>
</dbReference>
<name>A0ABT8K3E7_9MICC</name>
<dbReference type="EC" id="3.4.-.-" evidence="3"/>
<dbReference type="InterPro" id="IPR011055">
    <property type="entry name" value="Dup_hybrid_motif"/>
</dbReference>
<dbReference type="SUPFAM" id="SSF51261">
    <property type="entry name" value="Duplicated hybrid motif"/>
    <property type="match status" value="1"/>
</dbReference>
<dbReference type="RefSeq" id="WP_301228323.1">
    <property type="nucleotide sequence ID" value="NZ_JAROCG010000001.1"/>
</dbReference>
<evidence type="ECO:0000313" key="4">
    <source>
        <dbReference type="Proteomes" id="UP001174209"/>
    </source>
</evidence>
<dbReference type="CDD" id="cd12797">
    <property type="entry name" value="M23_peptidase"/>
    <property type="match status" value="1"/>
</dbReference>
<dbReference type="Gene3D" id="2.70.70.10">
    <property type="entry name" value="Glucose Permease (Domain IIA)"/>
    <property type="match status" value="1"/>
</dbReference>
<dbReference type="Proteomes" id="UP001174209">
    <property type="component" value="Unassembled WGS sequence"/>
</dbReference>
<feature type="compositionally biased region" description="Pro residues" evidence="1">
    <location>
        <begin position="241"/>
        <end position="251"/>
    </location>
</feature>
<dbReference type="PANTHER" id="PTHR21666:SF270">
    <property type="entry name" value="MUREIN HYDROLASE ACTIVATOR ENVC"/>
    <property type="match status" value="1"/>
</dbReference>
<feature type="compositionally biased region" description="Low complexity" evidence="1">
    <location>
        <begin position="252"/>
        <end position="263"/>
    </location>
</feature>
<gene>
    <name evidence="3" type="ORF">P5G52_13930</name>
</gene>
<dbReference type="PANTHER" id="PTHR21666">
    <property type="entry name" value="PEPTIDASE-RELATED"/>
    <property type="match status" value="1"/>
</dbReference>
<sequence>MEFVDGPKSQLFGANPQFAWQPWGHLGYDVACAIGTTARFIADGVVLFADWGSKLGGKLADEMMMIRNSPASGIVVIAQHDGWRSMIAHMDSTHLNAGQRIKRGDAAGKTGSTGNSTGPHAHIETFLAPSPGIAPFGRYNPALQVAHEDKVAAIAAAALGALKPNQRKVGPANVVQRADALTSSKQVRLIQANTVETFTGYVIGQEVNLGGVRSNIWYLDAKGKVWAGGFTSQAITGLPNLTPPPPAPAKPAAPALKPNQRLAGAGGGAQRASASRSAKVVRTIPGNTIENFTHWVRGEKLTLGGITTDVWFKDSIGEAWAGIFTSQSTAGLVEHKALAPTPKPAPVPSPAPAPSTTEAYTFPKQIPSMTGIYPAAPNKFERGNLDPIIDSLFIHQFRANEPSDDPVTNRFTVHQESLRNTFGQEDDRVASVQISVEKRSVDGYVALTDRAYHSGPKANGQWGVEVYGAMDPETLATLAQVIVELEAVAGRQLRLRRHSEVMSTACGTHVDLDLIGRMVAATRGAASLPIDETRAVLEDFATFTLQQIPTYLAIRK</sequence>
<proteinExistence type="predicted"/>
<dbReference type="InterPro" id="IPR016047">
    <property type="entry name" value="M23ase_b-sheet_dom"/>
</dbReference>
<organism evidence="3 4">
    <name type="scientific">Arthrobacter burdickii</name>
    <dbReference type="NCBI Taxonomy" id="3035920"/>
    <lineage>
        <taxon>Bacteria</taxon>
        <taxon>Bacillati</taxon>
        <taxon>Actinomycetota</taxon>
        <taxon>Actinomycetes</taxon>
        <taxon>Micrococcales</taxon>
        <taxon>Micrococcaceae</taxon>
        <taxon>Arthrobacter</taxon>
    </lineage>
</organism>
<evidence type="ECO:0000259" key="2">
    <source>
        <dbReference type="Pfam" id="PF01551"/>
    </source>
</evidence>
<comment type="caution">
    <text evidence="3">The sequence shown here is derived from an EMBL/GenBank/DDBJ whole genome shotgun (WGS) entry which is preliminary data.</text>
</comment>
<keyword evidence="4" id="KW-1185">Reference proteome</keyword>
<evidence type="ECO:0000256" key="1">
    <source>
        <dbReference type="SAM" id="MobiDB-lite"/>
    </source>
</evidence>